<dbReference type="Pfam" id="PF09604">
    <property type="entry name" value="Potass_KdpF"/>
    <property type="match status" value="1"/>
</dbReference>
<dbReference type="Proteomes" id="UP001230253">
    <property type="component" value="Unassembled WGS sequence"/>
</dbReference>
<dbReference type="InterPro" id="IPR011726">
    <property type="entry name" value="KdpF"/>
</dbReference>
<accession>A0ABU0C8P3</accession>
<protein>
    <submittedName>
        <fullName evidence="1">K+-transporting ATPase KdpF subunit</fullName>
    </submittedName>
</protein>
<reference evidence="1 2" key="1">
    <citation type="submission" date="2023-07" db="EMBL/GenBank/DDBJ databases">
        <title>Genomic Encyclopedia of Type Strains, Phase IV (KMG-IV): sequencing the most valuable type-strain genomes for metagenomic binning, comparative biology and taxonomic classification.</title>
        <authorList>
            <person name="Goeker M."/>
        </authorList>
    </citation>
    <scope>NUCLEOTIDE SEQUENCE [LARGE SCALE GENOMIC DNA]</scope>
    <source>
        <strain evidence="1 2">DSM 11549</strain>
    </source>
</reference>
<organism evidence="1 2">
    <name type="scientific">Rhodopseudomonas julia</name>
    <dbReference type="NCBI Taxonomy" id="200617"/>
    <lineage>
        <taxon>Bacteria</taxon>
        <taxon>Pseudomonadati</taxon>
        <taxon>Pseudomonadota</taxon>
        <taxon>Alphaproteobacteria</taxon>
        <taxon>Hyphomicrobiales</taxon>
        <taxon>Nitrobacteraceae</taxon>
        <taxon>Rhodopseudomonas</taxon>
    </lineage>
</organism>
<dbReference type="NCBIfam" id="TIGR02115">
    <property type="entry name" value="potass_kdpF"/>
    <property type="match status" value="1"/>
</dbReference>
<keyword evidence="2" id="KW-1185">Reference proteome</keyword>
<dbReference type="RefSeq" id="WP_307155014.1">
    <property type="nucleotide sequence ID" value="NZ_JAUSUK010000002.1"/>
</dbReference>
<name>A0ABU0C8P3_9BRAD</name>
<evidence type="ECO:0000313" key="1">
    <source>
        <dbReference type="EMBL" id="MDQ0326894.1"/>
    </source>
</evidence>
<proteinExistence type="predicted"/>
<sequence length="29" mass="3142">MAFDLVLGAIVALALLAYLVWALLNPEKL</sequence>
<gene>
    <name evidence="1" type="ORF">J2R99_002763</name>
</gene>
<evidence type="ECO:0000313" key="2">
    <source>
        <dbReference type="Proteomes" id="UP001230253"/>
    </source>
</evidence>
<dbReference type="EMBL" id="JAUSUK010000002">
    <property type="protein sequence ID" value="MDQ0326894.1"/>
    <property type="molecule type" value="Genomic_DNA"/>
</dbReference>
<comment type="caution">
    <text evidence="1">The sequence shown here is derived from an EMBL/GenBank/DDBJ whole genome shotgun (WGS) entry which is preliminary data.</text>
</comment>